<dbReference type="Pfam" id="PF12389">
    <property type="entry name" value="Peptidase_M73"/>
    <property type="match status" value="1"/>
</dbReference>
<accession>A0A830EC65</accession>
<feature type="region of interest" description="Disordered" evidence="1">
    <location>
        <begin position="419"/>
        <end position="575"/>
    </location>
</feature>
<dbReference type="Proteomes" id="UP000646833">
    <property type="component" value="Unassembled WGS sequence"/>
</dbReference>
<dbReference type="NCBIfam" id="TIGR04088">
    <property type="entry name" value="cognate_SipW"/>
    <property type="match status" value="1"/>
</dbReference>
<feature type="compositionally biased region" description="Basic and acidic residues" evidence="1">
    <location>
        <begin position="519"/>
        <end position="537"/>
    </location>
</feature>
<dbReference type="InterPro" id="IPR023833">
    <property type="entry name" value="Signal_pept_SipW-depend-type"/>
</dbReference>
<evidence type="ECO:0000256" key="1">
    <source>
        <dbReference type="SAM" id="MobiDB-lite"/>
    </source>
</evidence>
<evidence type="ECO:0008006" key="4">
    <source>
        <dbReference type="Google" id="ProtNLM"/>
    </source>
</evidence>
<feature type="region of interest" description="Disordered" evidence="1">
    <location>
        <begin position="208"/>
        <end position="232"/>
    </location>
</feature>
<dbReference type="RefSeq" id="WP_188424120.1">
    <property type="nucleotide sequence ID" value="NZ_BMCI01000005.1"/>
</dbReference>
<dbReference type="InterPro" id="IPR006311">
    <property type="entry name" value="TAT_signal"/>
</dbReference>
<reference evidence="2" key="2">
    <citation type="submission" date="2020-09" db="EMBL/GenBank/DDBJ databases">
        <authorList>
            <person name="Sun Q."/>
            <person name="Sedlacek I."/>
        </authorList>
    </citation>
    <scope>NUCLEOTIDE SEQUENCE</scope>
    <source>
        <strain evidence="2">CCM 7217</strain>
    </source>
</reference>
<feature type="compositionally biased region" description="Acidic residues" evidence="1">
    <location>
        <begin position="426"/>
        <end position="459"/>
    </location>
</feature>
<proteinExistence type="predicted"/>
<protein>
    <recommendedName>
        <fullName evidence="4">Camelysin metallo-endopeptidase</fullName>
    </recommendedName>
</protein>
<reference evidence="2" key="1">
    <citation type="journal article" date="2014" name="Int. J. Syst. Evol. Microbiol.">
        <title>Complete genome sequence of Corynebacterium casei LMG S-19264T (=DSM 44701T), isolated from a smear-ripened cheese.</title>
        <authorList>
            <consortium name="US DOE Joint Genome Institute (JGI-PGF)"/>
            <person name="Walter F."/>
            <person name="Albersmeier A."/>
            <person name="Kalinowski J."/>
            <person name="Ruckert C."/>
        </authorList>
    </citation>
    <scope>NUCLEOTIDE SEQUENCE</scope>
    <source>
        <strain evidence="2">CCM 7217</strain>
    </source>
</reference>
<dbReference type="EMBL" id="BMCI01000005">
    <property type="protein sequence ID" value="GGC63510.1"/>
    <property type="molecule type" value="Genomic_DNA"/>
</dbReference>
<sequence>MPKQTPTLTLTRRRFLGGLFTISAGSAAAGVGTYSAFSDTERADASFGVGTLDLTVDGDDERLTFLEESGLAPGDSGTASVTLRNRGSLAGFLDIDVLGVTDDENGQSEPPSQNDPRVGDGELAQVLEVRAWLEAPDGSKTYLCGSSDYATLDSIFVADETFDLDYELASGESVDFVIAWRLPSSAGNEVASDIAGVDLRFALDQRTDDDGDATCEVGDDGDDGSTSGSGNARDAMGGWDWATLARYGEPYDGFVYGNSEPENYEVAVLKRSGSSETRLHRQNNDWQHAWWSGRTESFRVDFDGSKVTMTVGGTEYPDKHGRKGQGVGANDVVALGVTVSALAAWTSVAVSDLELTADGRTSALADVSVDATGTNHVRIAREIDGSFSLTGKLRFSWHHHAHVDPDDLVMRVDVKTGDAVRTNEVETTEEDGESEDGEDDSIEKADVEDEAGENDQDAESDSKQDDEAEPEQDGGDGGDDEAEPEQAGGDGGDGEAGQDGGDGEAGQDGGDGEAGQDDDVGKSDETTDSDSDSKTDAADPGSETESVDSDSETEPAAPENASGDDGTGDDADGGA</sequence>
<organism evidence="2 3">
    <name type="scientific">Haloferax sulfurifontis</name>
    <dbReference type="NCBI Taxonomy" id="255616"/>
    <lineage>
        <taxon>Archaea</taxon>
        <taxon>Methanobacteriati</taxon>
        <taxon>Methanobacteriota</taxon>
        <taxon>Stenosarchaea group</taxon>
        <taxon>Halobacteria</taxon>
        <taxon>Halobacteriales</taxon>
        <taxon>Haloferacaceae</taxon>
        <taxon>Haloferax</taxon>
    </lineage>
</organism>
<evidence type="ECO:0000313" key="2">
    <source>
        <dbReference type="EMBL" id="GGC63510.1"/>
    </source>
</evidence>
<gene>
    <name evidence="2" type="ORF">GCM10007209_27020</name>
</gene>
<feature type="compositionally biased region" description="Acidic residues" evidence="1">
    <location>
        <begin position="466"/>
        <end position="484"/>
    </location>
</feature>
<name>A0A830EC65_9EURY</name>
<dbReference type="AlphaFoldDB" id="A0A830EC65"/>
<feature type="compositionally biased region" description="Acidic residues" evidence="1">
    <location>
        <begin position="209"/>
        <end position="223"/>
    </location>
</feature>
<dbReference type="InterPro" id="IPR022121">
    <property type="entry name" value="Peptidase_M73_camelysin"/>
</dbReference>
<comment type="caution">
    <text evidence="2">The sequence shown here is derived from an EMBL/GenBank/DDBJ whole genome shotgun (WGS) entry which is preliminary data.</text>
</comment>
<evidence type="ECO:0000313" key="3">
    <source>
        <dbReference type="Proteomes" id="UP000646833"/>
    </source>
</evidence>
<feature type="compositionally biased region" description="Gly residues" evidence="1">
    <location>
        <begin position="488"/>
        <end position="509"/>
    </location>
</feature>
<feature type="compositionally biased region" description="Acidic residues" evidence="1">
    <location>
        <begin position="566"/>
        <end position="575"/>
    </location>
</feature>
<dbReference type="PROSITE" id="PS51318">
    <property type="entry name" value="TAT"/>
    <property type="match status" value="1"/>
</dbReference>